<name>A0A7J8J128_MOLMO</name>
<dbReference type="InParanoid" id="A0A7J8J128"/>
<evidence type="ECO:0000313" key="2">
    <source>
        <dbReference type="EMBL" id="KAF6489852.1"/>
    </source>
</evidence>
<evidence type="ECO:0000313" key="3">
    <source>
        <dbReference type="Proteomes" id="UP000550707"/>
    </source>
</evidence>
<sequence length="152" mass="17204">MYSGRTCELLPEHSATPPTPPPLRPTDCRTCTRPPSPELCFAQRASSQRRNKVPWISFIKNWFPRNHLRTQNLRTRWRATEPSEIPMVQATQLGAPWTPVARGKAGPSQRAGLLLCRTTRLGLSFIPAIHRQVQGSFFPPNTTFFVQRNSGL</sequence>
<comment type="caution">
    <text evidence="2">The sequence shown here is derived from an EMBL/GenBank/DDBJ whole genome shotgun (WGS) entry which is preliminary data.</text>
</comment>
<gene>
    <name evidence="2" type="ORF">HJG59_010254</name>
</gene>
<keyword evidence="3" id="KW-1185">Reference proteome</keyword>
<evidence type="ECO:0000256" key="1">
    <source>
        <dbReference type="SAM" id="MobiDB-lite"/>
    </source>
</evidence>
<proteinExistence type="predicted"/>
<organism evidence="2 3">
    <name type="scientific">Molossus molossus</name>
    <name type="common">Pallas' mastiff bat</name>
    <name type="synonym">Vespertilio molossus</name>
    <dbReference type="NCBI Taxonomy" id="27622"/>
    <lineage>
        <taxon>Eukaryota</taxon>
        <taxon>Metazoa</taxon>
        <taxon>Chordata</taxon>
        <taxon>Craniata</taxon>
        <taxon>Vertebrata</taxon>
        <taxon>Euteleostomi</taxon>
        <taxon>Mammalia</taxon>
        <taxon>Eutheria</taxon>
        <taxon>Laurasiatheria</taxon>
        <taxon>Chiroptera</taxon>
        <taxon>Yangochiroptera</taxon>
        <taxon>Molossidae</taxon>
        <taxon>Molossus</taxon>
    </lineage>
</organism>
<reference evidence="2 3" key="1">
    <citation type="journal article" date="2020" name="Nature">
        <title>Six reference-quality genomes reveal evolution of bat adaptations.</title>
        <authorList>
            <person name="Jebb D."/>
            <person name="Huang Z."/>
            <person name="Pippel M."/>
            <person name="Hughes G.M."/>
            <person name="Lavrichenko K."/>
            <person name="Devanna P."/>
            <person name="Winkler S."/>
            <person name="Jermiin L.S."/>
            <person name="Skirmuntt E.C."/>
            <person name="Katzourakis A."/>
            <person name="Burkitt-Gray L."/>
            <person name="Ray D.A."/>
            <person name="Sullivan K.A.M."/>
            <person name="Roscito J.G."/>
            <person name="Kirilenko B.M."/>
            <person name="Davalos L.M."/>
            <person name="Corthals A.P."/>
            <person name="Power M.L."/>
            <person name="Jones G."/>
            <person name="Ransome R.D."/>
            <person name="Dechmann D.K.N."/>
            <person name="Locatelli A.G."/>
            <person name="Puechmaille S.J."/>
            <person name="Fedrigo O."/>
            <person name="Jarvis E.D."/>
            <person name="Hiller M."/>
            <person name="Vernes S.C."/>
            <person name="Myers E.W."/>
            <person name="Teeling E.C."/>
        </authorList>
    </citation>
    <scope>NUCLEOTIDE SEQUENCE [LARGE SCALE GENOMIC DNA]</scope>
    <source>
        <strain evidence="2">MMolMol1</strain>
        <tissue evidence="2">Muscle</tissue>
    </source>
</reference>
<dbReference type="AlphaFoldDB" id="A0A7J8J128"/>
<dbReference type="EMBL" id="JACASF010000003">
    <property type="protein sequence ID" value="KAF6489852.1"/>
    <property type="molecule type" value="Genomic_DNA"/>
</dbReference>
<accession>A0A7J8J128</accession>
<dbReference type="Proteomes" id="UP000550707">
    <property type="component" value="Unassembled WGS sequence"/>
</dbReference>
<feature type="region of interest" description="Disordered" evidence="1">
    <location>
        <begin position="1"/>
        <end position="25"/>
    </location>
</feature>
<protein>
    <submittedName>
        <fullName evidence="2">Uncharacterized protein</fullName>
    </submittedName>
</protein>